<dbReference type="EMBL" id="AAUW01000009">
    <property type="protein sequence ID" value="EAV43551.1"/>
    <property type="molecule type" value="Genomic_DNA"/>
</dbReference>
<dbReference type="Proteomes" id="UP000004848">
    <property type="component" value="Unassembled WGS sequence"/>
</dbReference>
<protein>
    <submittedName>
        <fullName evidence="1">Uncharacterized protein</fullName>
    </submittedName>
</protein>
<organism evidence="1 2">
    <name type="scientific">Roseibium aggregatum (strain ATCC 25650 / DSM 13394 / JCM 20685 / NBRC 16684 / NCIMB 2208 / IAM 12614 / B1)</name>
    <name type="common">Stappia aggregata</name>
    <dbReference type="NCBI Taxonomy" id="384765"/>
    <lineage>
        <taxon>Bacteria</taxon>
        <taxon>Pseudomonadati</taxon>
        <taxon>Pseudomonadota</taxon>
        <taxon>Alphaproteobacteria</taxon>
        <taxon>Hyphomicrobiales</taxon>
        <taxon>Stappiaceae</taxon>
        <taxon>Roseibium</taxon>
    </lineage>
</organism>
<proteinExistence type="predicted"/>
<sequence length="43" mass="4467">MENVSLEPPAGVAVRVLDREIGFALAGQFEAGAFERGDHVGPG</sequence>
<gene>
    <name evidence="1" type="ORF">SIAM614_02701</name>
</gene>
<name>A0NUE9_ROSAI</name>
<evidence type="ECO:0000313" key="1">
    <source>
        <dbReference type="EMBL" id="EAV43551.1"/>
    </source>
</evidence>
<comment type="caution">
    <text evidence="1">The sequence shown here is derived from an EMBL/GenBank/DDBJ whole genome shotgun (WGS) entry which is preliminary data.</text>
</comment>
<evidence type="ECO:0000313" key="2">
    <source>
        <dbReference type="Proteomes" id="UP000004848"/>
    </source>
</evidence>
<reference evidence="1 2" key="1">
    <citation type="submission" date="2006-05" db="EMBL/GenBank/DDBJ databases">
        <authorList>
            <person name="King G."/>
            <person name="Ferriera S."/>
            <person name="Johnson J."/>
            <person name="Kravitz S."/>
            <person name="Beeson K."/>
            <person name="Sutton G."/>
            <person name="Rogers Y.-H."/>
            <person name="Friedman R."/>
            <person name="Frazier M."/>
            <person name="Venter J.C."/>
        </authorList>
    </citation>
    <scope>NUCLEOTIDE SEQUENCE [LARGE SCALE GENOMIC DNA]</scope>
    <source>
        <strain evidence="2">ATCC 25650 / DSM 13394 / JCM 20685 / NBRC 16684 / NCIMB 2208 / IAM 12614 / B1</strain>
    </source>
</reference>
<dbReference type="AlphaFoldDB" id="A0NUE9"/>
<accession>A0NUE9</accession>